<feature type="compositionally biased region" description="Polar residues" evidence="3">
    <location>
        <begin position="338"/>
        <end position="347"/>
    </location>
</feature>
<feature type="compositionally biased region" description="Polar residues" evidence="3">
    <location>
        <begin position="253"/>
        <end position="265"/>
    </location>
</feature>
<feature type="compositionally biased region" description="Polar residues" evidence="3">
    <location>
        <begin position="193"/>
        <end position="206"/>
    </location>
</feature>
<dbReference type="STRING" id="765440.A0A0C3BMF4"/>
<dbReference type="PANTHER" id="PTHR47566:SF1">
    <property type="entry name" value="PROTEIN NUD1"/>
    <property type="match status" value="1"/>
</dbReference>
<dbReference type="OrthoDB" id="7451790at2759"/>
<keyword evidence="1" id="KW-0433">Leucine-rich repeat</keyword>
<dbReference type="InterPro" id="IPR052574">
    <property type="entry name" value="CDIRP"/>
</dbReference>
<organism evidence="4 5">
    <name type="scientific">Piloderma croceum (strain F 1598)</name>
    <dbReference type="NCBI Taxonomy" id="765440"/>
    <lineage>
        <taxon>Eukaryota</taxon>
        <taxon>Fungi</taxon>
        <taxon>Dikarya</taxon>
        <taxon>Basidiomycota</taxon>
        <taxon>Agaricomycotina</taxon>
        <taxon>Agaricomycetes</taxon>
        <taxon>Agaricomycetidae</taxon>
        <taxon>Atheliales</taxon>
        <taxon>Atheliaceae</taxon>
        <taxon>Piloderma</taxon>
    </lineage>
</organism>
<feature type="compositionally biased region" description="Basic and acidic residues" evidence="3">
    <location>
        <begin position="318"/>
        <end position="337"/>
    </location>
</feature>
<reference evidence="4 5" key="1">
    <citation type="submission" date="2014-04" db="EMBL/GenBank/DDBJ databases">
        <authorList>
            <consortium name="DOE Joint Genome Institute"/>
            <person name="Kuo A."/>
            <person name="Tarkka M."/>
            <person name="Buscot F."/>
            <person name="Kohler A."/>
            <person name="Nagy L.G."/>
            <person name="Floudas D."/>
            <person name="Copeland A."/>
            <person name="Barry K.W."/>
            <person name="Cichocki N."/>
            <person name="Veneault-Fourrey C."/>
            <person name="LaButti K."/>
            <person name="Lindquist E.A."/>
            <person name="Lipzen A."/>
            <person name="Lundell T."/>
            <person name="Morin E."/>
            <person name="Murat C."/>
            <person name="Sun H."/>
            <person name="Tunlid A."/>
            <person name="Henrissat B."/>
            <person name="Grigoriev I.V."/>
            <person name="Hibbett D.S."/>
            <person name="Martin F."/>
            <person name="Nordberg H.P."/>
            <person name="Cantor M.N."/>
            <person name="Hua S.X."/>
        </authorList>
    </citation>
    <scope>NUCLEOTIDE SEQUENCE [LARGE SCALE GENOMIC DNA]</scope>
    <source>
        <strain evidence="4 5">F 1598</strain>
    </source>
</reference>
<feature type="region of interest" description="Disordered" evidence="3">
    <location>
        <begin position="61"/>
        <end position="141"/>
    </location>
</feature>
<gene>
    <name evidence="4" type="ORF">PILCRDRAFT_590409</name>
</gene>
<evidence type="ECO:0000256" key="2">
    <source>
        <dbReference type="ARBA" id="ARBA00022737"/>
    </source>
</evidence>
<dbReference type="PANTHER" id="PTHR47566">
    <property type="match status" value="1"/>
</dbReference>
<dbReference type="InParanoid" id="A0A0C3BMF4"/>
<dbReference type="GO" id="GO:0035591">
    <property type="term" value="F:signaling adaptor activity"/>
    <property type="evidence" value="ECO:0007669"/>
    <property type="project" value="TreeGrafter"/>
</dbReference>
<feature type="compositionally biased region" description="Polar residues" evidence="3">
    <location>
        <begin position="1"/>
        <end position="11"/>
    </location>
</feature>
<sequence>MSDIQSTSRPAWQTDELKDEWIEDDDEHNREDHENTFSSLSQGTRSISMTTPLAGVLHVISSTDDTDSSEDPTATTTDQVGGTFLVRQDVPAAPLLPQTPGRNNKKGAIKDFFSPLPLERMFEPPSPPSPSTQPQVQTQKLIPNQPAVPSRLAREYIPDNSVQSDDTQTNHADMPTVAPFANNDHQFTFTVPRQTSNTQSPQAQSTPIPPPRAPGAGVPMTDPRLKLFQFQYDTFTRDHLSAIVDSIAVNPPSGGTENSNKSSPSLPYASSRGLDSRANPTDNTHLRSAKRVKLSREPDYGYGEGDGEGASIARPKLSGKDYVRESRKMMEQIKSARDFSTVSTTSAMGKDPASQEDGDGNDKGQDGAEGVFHFIQMYML</sequence>
<accession>A0A0C3BMF4</accession>
<keyword evidence="5" id="KW-1185">Reference proteome</keyword>
<evidence type="ECO:0000256" key="3">
    <source>
        <dbReference type="SAM" id="MobiDB-lite"/>
    </source>
</evidence>
<proteinExistence type="predicted"/>
<dbReference type="EMBL" id="KN833016">
    <property type="protein sequence ID" value="KIM78497.1"/>
    <property type="molecule type" value="Genomic_DNA"/>
</dbReference>
<dbReference type="AlphaFoldDB" id="A0A0C3BMF4"/>
<feature type="compositionally biased region" description="Polar residues" evidence="3">
    <location>
        <begin position="36"/>
        <end position="49"/>
    </location>
</feature>
<evidence type="ECO:0000313" key="4">
    <source>
        <dbReference type="EMBL" id="KIM78497.1"/>
    </source>
</evidence>
<evidence type="ECO:0000313" key="5">
    <source>
        <dbReference type="Proteomes" id="UP000054166"/>
    </source>
</evidence>
<dbReference type="HOGENOM" id="CLU_727833_0_0_1"/>
<name>A0A0C3BMF4_PILCF</name>
<protein>
    <submittedName>
        <fullName evidence="4">Uncharacterized protein</fullName>
    </submittedName>
</protein>
<feature type="region of interest" description="Disordered" evidence="3">
    <location>
        <begin position="193"/>
        <end position="221"/>
    </location>
</feature>
<feature type="region of interest" description="Disordered" evidence="3">
    <location>
        <begin position="251"/>
        <end position="368"/>
    </location>
</feature>
<evidence type="ECO:0000256" key="1">
    <source>
        <dbReference type="ARBA" id="ARBA00022614"/>
    </source>
</evidence>
<feature type="region of interest" description="Disordered" evidence="3">
    <location>
        <begin position="1"/>
        <end position="49"/>
    </location>
</feature>
<reference evidence="5" key="2">
    <citation type="submission" date="2015-01" db="EMBL/GenBank/DDBJ databases">
        <title>Evolutionary Origins and Diversification of the Mycorrhizal Mutualists.</title>
        <authorList>
            <consortium name="DOE Joint Genome Institute"/>
            <consortium name="Mycorrhizal Genomics Consortium"/>
            <person name="Kohler A."/>
            <person name="Kuo A."/>
            <person name="Nagy L.G."/>
            <person name="Floudas D."/>
            <person name="Copeland A."/>
            <person name="Barry K.W."/>
            <person name="Cichocki N."/>
            <person name="Veneault-Fourrey C."/>
            <person name="LaButti K."/>
            <person name="Lindquist E.A."/>
            <person name="Lipzen A."/>
            <person name="Lundell T."/>
            <person name="Morin E."/>
            <person name="Murat C."/>
            <person name="Riley R."/>
            <person name="Ohm R."/>
            <person name="Sun H."/>
            <person name="Tunlid A."/>
            <person name="Henrissat B."/>
            <person name="Grigoriev I.V."/>
            <person name="Hibbett D.S."/>
            <person name="Martin F."/>
        </authorList>
    </citation>
    <scope>NUCLEOTIDE SEQUENCE [LARGE SCALE GENOMIC DNA]</scope>
    <source>
        <strain evidence="5">F 1598</strain>
    </source>
</reference>
<keyword evidence="2" id="KW-0677">Repeat</keyword>
<dbReference type="Proteomes" id="UP000054166">
    <property type="component" value="Unassembled WGS sequence"/>
</dbReference>